<comment type="caution">
    <text evidence="3">The sequence shown here is derived from an EMBL/GenBank/DDBJ whole genome shotgun (WGS) entry which is preliminary data.</text>
</comment>
<evidence type="ECO:0000259" key="1">
    <source>
        <dbReference type="Pfam" id="PF09722"/>
    </source>
</evidence>
<name>A0A512C3T2_9HYPH</name>
<proteinExistence type="predicted"/>
<protein>
    <submittedName>
        <fullName evidence="3">Uncharacterized protein</fullName>
    </submittedName>
</protein>
<gene>
    <name evidence="3" type="ORF">MAE02_65600</name>
</gene>
<dbReference type="GO" id="GO:0003677">
    <property type="term" value="F:DNA binding"/>
    <property type="evidence" value="ECO:0007669"/>
    <property type="project" value="InterPro"/>
</dbReference>
<feature type="domain" description="Antitoxin Xre/MbcA/ParS-like toxin-binding" evidence="1">
    <location>
        <begin position="78"/>
        <end position="128"/>
    </location>
</feature>
<keyword evidence="4" id="KW-1185">Reference proteome</keyword>
<reference evidence="3 4" key="1">
    <citation type="submission" date="2019-07" db="EMBL/GenBank/DDBJ databases">
        <title>Whole genome shotgun sequence of Microvirga aerophila NBRC 106136.</title>
        <authorList>
            <person name="Hosoyama A."/>
            <person name="Uohara A."/>
            <person name="Ohji S."/>
            <person name="Ichikawa N."/>
        </authorList>
    </citation>
    <scope>NUCLEOTIDE SEQUENCE [LARGE SCALE GENOMIC DNA]</scope>
    <source>
        <strain evidence="3 4">NBRC 106136</strain>
    </source>
</reference>
<dbReference type="RefSeq" id="WP_147023224.1">
    <property type="nucleotide sequence ID" value="NZ_BJYU01000261.1"/>
</dbReference>
<evidence type="ECO:0000259" key="2">
    <source>
        <dbReference type="Pfam" id="PF20432"/>
    </source>
</evidence>
<organism evidence="3 4">
    <name type="scientific">Microvirga aerophila</name>
    <dbReference type="NCBI Taxonomy" id="670291"/>
    <lineage>
        <taxon>Bacteria</taxon>
        <taxon>Pseudomonadati</taxon>
        <taxon>Pseudomonadota</taxon>
        <taxon>Alphaproteobacteria</taxon>
        <taxon>Hyphomicrobiales</taxon>
        <taxon>Methylobacteriaceae</taxon>
        <taxon>Microvirga</taxon>
    </lineage>
</organism>
<dbReference type="Proteomes" id="UP000321085">
    <property type="component" value="Unassembled WGS sequence"/>
</dbReference>
<dbReference type="AlphaFoldDB" id="A0A512C3T2"/>
<dbReference type="Pfam" id="PF09722">
    <property type="entry name" value="Xre_MbcA_ParS_C"/>
    <property type="match status" value="1"/>
</dbReference>
<feature type="domain" description="Antitoxin Xre-like helix-turn-helix" evidence="2">
    <location>
        <begin position="12"/>
        <end position="74"/>
    </location>
</feature>
<accession>A0A512C3T2</accession>
<evidence type="ECO:0000313" key="3">
    <source>
        <dbReference type="EMBL" id="GEO18864.1"/>
    </source>
</evidence>
<sequence length="132" mass="14824">MNGAVQVVAERMPVDRQRLALEGFFSIMDHWGVDNTVARRLLGSPAERTFYEWKKGKAGRIPEDTLRRIGYIAGIWKALQIVYSQPDLADSWVKRPNAFFGGQTPLERMAAGDVTDLAAVRTYIDAARAPWS</sequence>
<evidence type="ECO:0000313" key="4">
    <source>
        <dbReference type="Proteomes" id="UP000321085"/>
    </source>
</evidence>
<dbReference type="Pfam" id="PF20432">
    <property type="entry name" value="Xre-like-HTH"/>
    <property type="match status" value="1"/>
</dbReference>
<dbReference type="InterPro" id="IPR024467">
    <property type="entry name" value="Xre/MbcA/ParS-like_toxin-bd"/>
</dbReference>
<dbReference type="EMBL" id="BJYU01000261">
    <property type="protein sequence ID" value="GEO18864.1"/>
    <property type="molecule type" value="Genomic_DNA"/>
</dbReference>
<dbReference type="InterPro" id="IPR046847">
    <property type="entry name" value="Xre-like_HTH"/>
</dbReference>